<reference evidence="1" key="1">
    <citation type="journal article" date="2023" name="G3 (Bethesda)">
        <title>A reference genome for the long-term kleptoplast-retaining sea slug Elysia crispata morphotype clarki.</title>
        <authorList>
            <person name="Eastman K.E."/>
            <person name="Pendleton A.L."/>
            <person name="Shaikh M.A."/>
            <person name="Suttiyut T."/>
            <person name="Ogas R."/>
            <person name="Tomko P."/>
            <person name="Gavelis G."/>
            <person name="Widhalm J.R."/>
            <person name="Wisecaver J.H."/>
        </authorList>
    </citation>
    <scope>NUCLEOTIDE SEQUENCE</scope>
    <source>
        <strain evidence="1">ECLA1</strain>
    </source>
</reference>
<name>A0AAE1CW81_9GAST</name>
<proteinExistence type="predicted"/>
<keyword evidence="2" id="KW-1185">Reference proteome</keyword>
<dbReference type="EMBL" id="JAWDGP010006542">
    <property type="protein sequence ID" value="KAK3739228.1"/>
    <property type="molecule type" value="Genomic_DNA"/>
</dbReference>
<gene>
    <name evidence="1" type="ORF">RRG08_008089</name>
</gene>
<evidence type="ECO:0000313" key="2">
    <source>
        <dbReference type="Proteomes" id="UP001283361"/>
    </source>
</evidence>
<accession>A0AAE1CW81</accession>
<dbReference type="Proteomes" id="UP001283361">
    <property type="component" value="Unassembled WGS sequence"/>
</dbReference>
<protein>
    <submittedName>
        <fullName evidence="1">Uncharacterized protein</fullName>
    </submittedName>
</protein>
<organism evidence="1 2">
    <name type="scientific">Elysia crispata</name>
    <name type="common">lettuce slug</name>
    <dbReference type="NCBI Taxonomy" id="231223"/>
    <lineage>
        <taxon>Eukaryota</taxon>
        <taxon>Metazoa</taxon>
        <taxon>Spiralia</taxon>
        <taxon>Lophotrochozoa</taxon>
        <taxon>Mollusca</taxon>
        <taxon>Gastropoda</taxon>
        <taxon>Heterobranchia</taxon>
        <taxon>Euthyneura</taxon>
        <taxon>Panpulmonata</taxon>
        <taxon>Sacoglossa</taxon>
        <taxon>Placobranchoidea</taxon>
        <taxon>Plakobranchidae</taxon>
        <taxon>Elysia</taxon>
    </lineage>
</organism>
<comment type="caution">
    <text evidence="1">The sequence shown here is derived from an EMBL/GenBank/DDBJ whole genome shotgun (WGS) entry which is preliminary data.</text>
</comment>
<evidence type="ECO:0000313" key="1">
    <source>
        <dbReference type="EMBL" id="KAK3739228.1"/>
    </source>
</evidence>
<dbReference type="AlphaFoldDB" id="A0AAE1CW81"/>
<sequence>MSRWKFATLLCNGCVTRVSRCSHLEPVRPRSQSQCLKPRKKSVLFCSAESNIAKQSWDLNNPRPELLNMSSEGDVQYLVGLSDVSQIVELVGSLRPEQHVLRGRCPVFGRIE</sequence>